<reference evidence="1 2" key="1">
    <citation type="journal article" date="2015" name="Sci. Rep.">
        <title>Genome of the facultative scuticociliatosis pathogen Pseudocohnilembus persalinus provides insight into its virulence through horizontal gene transfer.</title>
        <authorList>
            <person name="Xiong J."/>
            <person name="Wang G."/>
            <person name="Cheng J."/>
            <person name="Tian M."/>
            <person name="Pan X."/>
            <person name="Warren A."/>
            <person name="Jiang C."/>
            <person name="Yuan D."/>
            <person name="Miao W."/>
        </authorList>
    </citation>
    <scope>NUCLEOTIDE SEQUENCE [LARGE SCALE GENOMIC DNA]</scope>
    <source>
        <strain evidence="1">36N120E</strain>
    </source>
</reference>
<dbReference type="InParanoid" id="A0A0V0R7Q5"/>
<proteinExistence type="predicted"/>
<evidence type="ECO:0000313" key="1">
    <source>
        <dbReference type="EMBL" id="KRX10540.1"/>
    </source>
</evidence>
<dbReference type="EMBL" id="LDAU01000025">
    <property type="protein sequence ID" value="KRX10540.1"/>
    <property type="molecule type" value="Genomic_DNA"/>
</dbReference>
<evidence type="ECO:0000313" key="2">
    <source>
        <dbReference type="Proteomes" id="UP000054937"/>
    </source>
</evidence>
<keyword evidence="2" id="KW-1185">Reference proteome</keyword>
<accession>A0A0V0R7Q5</accession>
<dbReference type="Proteomes" id="UP000054937">
    <property type="component" value="Unassembled WGS sequence"/>
</dbReference>
<comment type="caution">
    <text evidence="1">The sequence shown here is derived from an EMBL/GenBank/DDBJ whole genome shotgun (WGS) entry which is preliminary data.</text>
</comment>
<protein>
    <submittedName>
        <fullName evidence="1">Uncharacterized protein</fullName>
    </submittedName>
</protein>
<organism evidence="1 2">
    <name type="scientific">Pseudocohnilembus persalinus</name>
    <name type="common">Ciliate</name>
    <dbReference type="NCBI Taxonomy" id="266149"/>
    <lineage>
        <taxon>Eukaryota</taxon>
        <taxon>Sar</taxon>
        <taxon>Alveolata</taxon>
        <taxon>Ciliophora</taxon>
        <taxon>Intramacronucleata</taxon>
        <taxon>Oligohymenophorea</taxon>
        <taxon>Scuticociliatia</taxon>
        <taxon>Philasterida</taxon>
        <taxon>Pseudocohnilembidae</taxon>
        <taxon>Pseudocohnilembus</taxon>
    </lineage>
</organism>
<sequence>MQFPYHLTNDNENRLIQPFVTQYSCTEKTARLQQLNIHKLSKQVNFEKQQAVQNVEKNLQAAINNKFPSQCTFITCFIVSMPLCFLPALSWAFKIQNQIEDIIQNWLNESNKYLEQYNISVFRNRIKMSYRNGDNDQRICDYDYIIYTFNQEEKQKVLDELYYTTTNNNNCCCFKSKLVQQRNDIVHDYQSPNFNNQNQNQQQYLYYANNNTQQNLQSSVVQGQPINKNFQMRTDQNFIQ</sequence>
<dbReference type="AlphaFoldDB" id="A0A0V0R7Q5"/>
<name>A0A0V0R7Q5_PSEPJ</name>
<gene>
    <name evidence="1" type="ORF">PPERSA_05360</name>
</gene>